<gene>
    <name evidence="1" type="ORF">MF626_07755</name>
</gene>
<dbReference type="EMBL" id="CP097770">
    <property type="protein sequence ID" value="UZP76393.1"/>
    <property type="molecule type" value="Genomic_DNA"/>
</dbReference>
<name>A0AAE9PS17_PAEPO</name>
<organism evidence="1">
    <name type="scientific">Paenibacillus polymyxa</name>
    <name type="common">Bacillus polymyxa</name>
    <dbReference type="NCBI Taxonomy" id="1406"/>
    <lineage>
        <taxon>Bacteria</taxon>
        <taxon>Bacillati</taxon>
        <taxon>Bacillota</taxon>
        <taxon>Bacilli</taxon>
        <taxon>Bacillales</taxon>
        <taxon>Paenibacillaceae</taxon>
        <taxon>Paenibacillus</taxon>
    </lineage>
</organism>
<evidence type="ECO:0000313" key="1">
    <source>
        <dbReference type="EMBL" id="UZP76393.1"/>
    </source>
</evidence>
<protein>
    <submittedName>
        <fullName evidence="1">Uncharacterized protein</fullName>
    </submittedName>
</protein>
<dbReference type="AlphaFoldDB" id="A0AAE9PS17"/>
<accession>A0AAE9PS17</accession>
<proteinExistence type="predicted"/>
<sequence>MNKRQDILNAWITIEQLSEGSINKKDKSLKLIHTMEEDWNQFFQTF</sequence>
<reference evidence="1" key="1">
    <citation type="submission" date="2022-11" db="EMBL/GenBank/DDBJ databases">
        <authorList>
            <person name="Vasilchenko N.G."/>
            <person name="Prazdnova E.V."/>
            <person name="Gorovtsov A.V."/>
            <person name="Chistyakov V.A."/>
            <person name="Pak M.L."/>
        </authorList>
    </citation>
    <scope>NUCLEOTIDE SEQUENCE</scope>
    <source>
        <strain evidence="1">R 4.5</strain>
    </source>
</reference>